<dbReference type="AlphaFoldDB" id="A0AAV3SLW8"/>
<dbReference type="Gene3D" id="1.10.10.10">
    <property type="entry name" value="Winged helix-like DNA-binding domain superfamily/Winged helix DNA-binding domain"/>
    <property type="match status" value="1"/>
</dbReference>
<protein>
    <submittedName>
        <fullName evidence="1">Uncharacterized protein</fullName>
    </submittedName>
</protein>
<accession>A0AAV3SLW8</accession>
<dbReference type="InterPro" id="IPR036388">
    <property type="entry name" value="WH-like_DNA-bd_sf"/>
</dbReference>
<dbReference type="Proteomes" id="UP001500962">
    <property type="component" value="Unassembled WGS sequence"/>
</dbReference>
<reference evidence="1" key="1">
    <citation type="journal article" date="2014" name="Int. J. Syst. Evol. Microbiol.">
        <title>Complete genome sequence of Corynebacterium casei LMG S-19264T (=DSM 44701T), isolated from a smear-ripened cheese.</title>
        <authorList>
            <consortium name="US DOE Joint Genome Institute (JGI-PGF)"/>
            <person name="Walter F."/>
            <person name="Albersmeier A."/>
            <person name="Kalinowski J."/>
            <person name="Ruckert C."/>
        </authorList>
    </citation>
    <scope>NUCLEOTIDE SEQUENCE</scope>
    <source>
        <strain evidence="1">JCM 12289</strain>
    </source>
</reference>
<proteinExistence type="predicted"/>
<organism evidence="1 2">
    <name type="scientific">Halococcus dombrowskii</name>
    <dbReference type="NCBI Taxonomy" id="179637"/>
    <lineage>
        <taxon>Archaea</taxon>
        <taxon>Methanobacteriati</taxon>
        <taxon>Methanobacteriota</taxon>
        <taxon>Stenosarchaea group</taxon>
        <taxon>Halobacteria</taxon>
        <taxon>Halobacteriales</taxon>
        <taxon>Halococcaceae</taxon>
        <taxon>Halococcus</taxon>
    </lineage>
</organism>
<dbReference type="EMBL" id="BAAADN010000089">
    <property type="protein sequence ID" value="GAA0476819.1"/>
    <property type="molecule type" value="Genomic_DNA"/>
</dbReference>
<evidence type="ECO:0000313" key="1">
    <source>
        <dbReference type="EMBL" id="GAA0476819.1"/>
    </source>
</evidence>
<gene>
    <name evidence="1" type="ORF">GCM10008985_36430</name>
</gene>
<sequence length="235" mass="26849">MQKSREADFKPVVKPTIENWHAIHNRFAFENTGKGAAHDVTVQWGFNHLDYEKEWTIPLITPGQRHHFALPFDENRRNITTEGQIENELEGSEGILWFDVECTDSLGNEIDPETETINVLESIKSRAGEQLEKDELHETRKAIEDVSGAIEDVNGAVEMSGFEATLSRRNQEAVLAILEDNEDLTISELKDRSGLPYRYLAAILTRLDRIGIVEWTGEGHFIERESMEEKIWLSS</sequence>
<reference evidence="1" key="2">
    <citation type="submission" date="2023-12" db="EMBL/GenBank/DDBJ databases">
        <authorList>
            <person name="Sun Q."/>
            <person name="Inoue M."/>
        </authorList>
    </citation>
    <scope>NUCLEOTIDE SEQUENCE</scope>
    <source>
        <strain evidence="1">JCM 12289</strain>
    </source>
</reference>
<dbReference type="SUPFAM" id="SSF46785">
    <property type="entry name" value="Winged helix' DNA-binding domain"/>
    <property type="match status" value="1"/>
</dbReference>
<evidence type="ECO:0000313" key="2">
    <source>
        <dbReference type="Proteomes" id="UP001500962"/>
    </source>
</evidence>
<name>A0AAV3SLW8_HALDO</name>
<comment type="caution">
    <text evidence="1">The sequence shown here is derived from an EMBL/GenBank/DDBJ whole genome shotgun (WGS) entry which is preliminary data.</text>
</comment>
<dbReference type="InterPro" id="IPR036390">
    <property type="entry name" value="WH_DNA-bd_sf"/>
</dbReference>